<dbReference type="Pfam" id="PF25036">
    <property type="entry name" value="VPS13_VAB"/>
    <property type="match status" value="1"/>
</dbReference>
<dbReference type="PANTHER" id="PTHR16166:SF143">
    <property type="entry name" value="PROTEIN SORTING-ASSOCIATED PROTEIN, PUTATIVE (DUF1162)-RELATED"/>
    <property type="match status" value="1"/>
</dbReference>
<protein>
    <submittedName>
        <fullName evidence="3">Uncharacterized protein LOC104772710</fullName>
    </submittedName>
</protein>
<organism evidence="2 3">
    <name type="scientific">Camelina sativa</name>
    <name type="common">False flax</name>
    <name type="synonym">Myagrum sativum</name>
    <dbReference type="NCBI Taxonomy" id="90675"/>
    <lineage>
        <taxon>Eukaryota</taxon>
        <taxon>Viridiplantae</taxon>
        <taxon>Streptophyta</taxon>
        <taxon>Embryophyta</taxon>
        <taxon>Tracheophyta</taxon>
        <taxon>Spermatophyta</taxon>
        <taxon>Magnoliopsida</taxon>
        <taxon>eudicotyledons</taxon>
        <taxon>Gunneridae</taxon>
        <taxon>Pentapetalae</taxon>
        <taxon>rosids</taxon>
        <taxon>malvids</taxon>
        <taxon>Brassicales</taxon>
        <taxon>Brassicaceae</taxon>
        <taxon>Camelineae</taxon>
        <taxon>Camelina</taxon>
    </lineage>
</organism>
<sequence length="746" mass="83257">MLARCINAYGDPSALKVRFTEQAENEYSLCFSLPSLDIWLHSFDWIEVTELLKSYSQKLEDSSQDPILSKGSDLDIDEPIEVVRNICDNTDRALNVLQNEGSENSSDVMAFTARSEIIGVTIHFPLCTSDTEFPGFMATDIHEISEEEHPNYFKGRYCKYVTLTACSRSGELSIRGRDIKLSNKVEKLSGILAISGVNTVRSCSLFGASQLLVETNIQMDQNKIMNIDVGILSENVEMHASHQVLSFWHGITFDSPGTPSSRNSQGNMNIKVQIRDVSLLISDGKWGCSGLLLEVLMRNFLLQANLTEKNMESLVSCDLEVNYNNMHKVLWEPFIEPWNFDLKLSRKFEANSLLNNAGLTEVIVASSNQLNVNLTESLFECIFRIIEMSNTLELMETDAIPDDKGLSVYCTKSAKTERYSPYVLQNLTSLPLGYQVFQGHDSNVLNMSAPVAQDFVQPGSSVPIYVDNNDTLLVPDRRRSQFGCFSSESGDATQHYMKIQLDGTSFASPPHSMDRIGLSYFEVDFSKTSNSSDNVEKGSKSGSGSSFVVPVVYEVSLQQQSKLIRVYSTVIILNSTSMPLELRFDIPFGISPKILDPIFPGQEFPLPLHLAKSGRLRWRPLGDSYLWSEAHSISKVLSQDSRIGFRRSFACYPCHPSHEPFRCCISVQSTSLPASFYLNDSPDGNFGQQLHDLDQSRERFIHQVTLSTPFVVSNCLPEPISLSIESGGITQTASLYEGETMGICAF</sequence>
<keyword evidence="2" id="KW-1185">Reference proteome</keyword>
<dbReference type="InterPro" id="IPR026847">
    <property type="entry name" value="VPS13"/>
</dbReference>
<feature type="domain" description="Vacuolar protein sorting-associated protein 13 VPS13 adaptor binding" evidence="1">
    <location>
        <begin position="551"/>
        <end position="738"/>
    </location>
</feature>
<evidence type="ECO:0000313" key="3">
    <source>
        <dbReference type="RefSeq" id="XP_010495596.1"/>
    </source>
</evidence>
<dbReference type="Proteomes" id="UP000694864">
    <property type="component" value="Chromosome 20"/>
</dbReference>
<accession>A0ABM0Y500</accession>
<name>A0ABM0Y500_CAMSA</name>
<proteinExistence type="predicted"/>
<dbReference type="GeneID" id="104772710"/>
<dbReference type="PANTHER" id="PTHR16166">
    <property type="entry name" value="VACUOLAR PROTEIN SORTING-ASSOCIATED PROTEIN VPS13"/>
    <property type="match status" value="1"/>
</dbReference>
<dbReference type="RefSeq" id="XP_010495596.1">
    <property type="nucleotide sequence ID" value="XM_010497294.1"/>
</dbReference>
<reference evidence="3" key="2">
    <citation type="submission" date="2025-08" db="UniProtKB">
        <authorList>
            <consortium name="RefSeq"/>
        </authorList>
    </citation>
    <scope>IDENTIFICATION</scope>
    <source>
        <tissue evidence="3">Leaf</tissue>
    </source>
</reference>
<dbReference type="InterPro" id="IPR009543">
    <property type="entry name" value="VPS13_VAB"/>
</dbReference>
<evidence type="ECO:0000313" key="2">
    <source>
        <dbReference type="Proteomes" id="UP000694864"/>
    </source>
</evidence>
<gene>
    <name evidence="3" type="primary">LOC104772710</name>
</gene>
<evidence type="ECO:0000259" key="1">
    <source>
        <dbReference type="Pfam" id="PF25036"/>
    </source>
</evidence>
<reference evidence="2" key="1">
    <citation type="journal article" date="2014" name="Nat. Commun.">
        <title>The emerging biofuel crop Camelina sativa retains a highly undifferentiated hexaploid genome structure.</title>
        <authorList>
            <person name="Kagale S."/>
            <person name="Koh C."/>
            <person name="Nixon J."/>
            <person name="Bollina V."/>
            <person name="Clarke W.E."/>
            <person name="Tuteja R."/>
            <person name="Spillane C."/>
            <person name="Robinson S.J."/>
            <person name="Links M.G."/>
            <person name="Clarke C."/>
            <person name="Higgins E.E."/>
            <person name="Huebert T."/>
            <person name="Sharpe A.G."/>
            <person name="Parkin I.A."/>
        </authorList>
    </citation>
    <scope>NUCLEOTIDE SEQUENCE [LARGE SCALE GENOMIC DNA]</scope>
    <source>
        <strain evidence="2">cv. DH55</strain>
    </source>
</reference>